<comment type="caution">
    <text evidence="1">The sequence shown here is derived from an EMBL/GenBank/DDBJ whole genome shotgun (WGS) entry which is preliminary data.</text>
</comment>
<sequence length="135" mass="14920">MWSSQPLSSDLQRYTYLRHGAPISESRDVMCRSGQHVNHLSLVQSQASWTLGGGAYAPWWGVASGTKSARNSALFCTLRVFFFCVPWLFESNAERGCIPNWAEQKPLASSVCTADPYCLWPLPQLALLALGPNEA</sequence>
<name>A0ABD0LTJ6_9CAEN</name>
<keyword evidence="2" id="KW-1185">Reference proteome</keyword>
<reference evidence="1 2" key="1">
    <citation type="journal article" date="2023" name="Sci. Data">
        <title>Genome assembly of the Korean intertidal mud-creeper Batillaria attramentaria.</title>
        <authorList>
            <person name="Patra A.K."/>
            <person name="Ho P.T."/>
            <person name="Jun S."/>
            <person name="Lee S.J."/>
            <person name="Kim Y."/>
            <person name="Won Y.J."/>
        </authorList>
    </citation>
    <scope>NUCLEOTIDE SEQUENCE [LARGE SCALE GENOMIC DNA]</scope>
    <source>
        <strain evidence="1">Wonlab-2016</strain>
    </source>
</reference>
<dbReference type="EMBL" id="JACVVK020000023">
    <property type="protein sequence ID" value="KAK7502939.1"/>
    <property type="molecule type" value="Genomic_DNA"/>
</dbReference>
<dbReference type="AlphaFoldDB" id="A0ABD0LTJ6"/>
<protein>
    <submittedName>
        <fullName evidence="1">Uncharacterized protein</fullName>
    </submittedName>
</protein>
<dbReference type="Proteomes" id="UP001519460">
    <property type="component" value="Unassembled WGS sequence"/>
</dbReference>
<gene>
    <name evidence="1" type="ORF">BaRGS_00005888</name>
</gene>
<evidence type="ECO:0000313" key="2">
    <source>
        <dbReference type="Proteomes" id="UP001519460"/>
    </source>
</evidence>
<evidence type="ECO:0000313" key="1">
    <source>
        <dbReference type="EMBL" id="KAK7502939.1"/>
    </source>
</evidence>
<accession>A0ABD0LTJ6</accession>
<organism evidence="1 2">
    <name type="scientific">Batillaria attramentaria</name>
    <dbReference type="NCBI Taxonomy" id="370345"/>
    <lineage>
        <taxon>Eukaryota</taxon>
        <taxon>Metazoa</taxon>
        <taxon>Spiralia</taxon>
        <taxon>Lophotrochozoa</taxon>
        <taxon>Mollusca</taxon>
        <taxon>Gastropoda</taxon>
        <taxon>Caenogastropoda</taxon>
        <taxon>Sorbeoconcha</taxon>
        <taxon>Cerithioidea</taxon>
        <taxon>Batillariidae</taxon>
        <taxon>Batillaria</taxon>
    </lineage>
</organism>
<proteinExistence type="predicted"/>